<gene>
    <name evidence="2" type="ORF">ETAA1_19930</name>
</gene>
<dbReference type="GO" id="GO:0006629">
    <property type="term" value="P:lipid metabolic process"/>
    <property type="evidence" value="ECO:0007669"/>
    <property type="project" value="InterPro"/>
</dbReference>
<dbReference type="Gene3D" id="3.40.50.1820">
    <property type="entry name" value="alpha/beta hydrolase"/>
    <property type="match status" value="1"/>
</dbReference>
<dbReference type="CDD" id="cd00519">
    <property type="entry name" value="Lipase_3"/>
    <property type="match status" value="1"/>
</dbReference>
<dbReference type="Proteomes" id="UP000319576">
    <property type="component" value="Chromosome"/>
</dbReference>
<dbReference type="Pfam" id="PF01764">
    <property type="entry name" value="Lipase_3"/>
    <property type="match status" value="1"/>
</dbReference>
<dbReference type="SUPFAM" id="SSF53474">
    <property type="entry name" value="alpha/beta-Hydrolases"/>
    <property type="match status" value="1"/>
</dbReference>
<keyword evidence="3" id="KW-1185">Reference proteome</keyword>
<feature type="domain" description="Fungal lipase-type" evidence="1">
    <location>
        <begin position="65"/>
        <end position="212"/>
    </location>
</feature>
<dbReference type="PANTHER" id="PTHR45856:SF11">
    <property type="entry name" value="FUNGAL LIPASE-LIKE DOMAIN-CONTAINING PROTEIN"/>
    <property type="match status" value="1"/>
</dbReference>
<name>A0A517XRB8_9BACT</name>
<reference evidence="2 3" key="1">
    <citation type="submission" date="2019-02" db="EMBL/GenBank/DDBJ databases">
        <title>Deep-cultivation of Planctomycetes and their phenomic and genomic characterization uncovers novel biology.</title>
        <authorList>
            <person name="Wiegand S."/>
            <person name="Jogler M."/>
            <person name="Boedeker C."/>
            <person name="Pinto D."/>
            <person name="Vollmers J."/>
            <person name="Rivas-Marin E."/>
            <person name="Kohn T."/>
            <person name="Peeters S.H."/>
            <person name="Heuer A."/>
            <person name="Rast P."/>
            <person name="Oberbeckmann S."/>
            <person name="Bunk B."/>
            <person name="Jeske O."/>
            <person name="Meyerdierks A."/>
            <person name="Storesund J.E."/>
            <person name="Kallscheuer N."/>
            <person name="Luecker S."/>
            <person name="Lage O.M."/>
            <person name="Pohl T."/>
            <person name="Merkel B.J."/>
            <person name="Hornburger P."/>
            <person name="Mueller R.-W."/>
            <person name="Bruemmer F."/>
            <person name="Labrenz M."/>
            <person name="Spormann A.M."/>
            <person name="Op den Camp H."/>
            <person name="Overmann J."/>
            <person name="Amann R."/>
            <person name="Jetten M.S.M."/>
            <person name="Mascher T."/>
            <person name="Medema M.H."/>
            <person name="Devos D.P."/>
            <person name="Kaster A.-K."/>
            <person name="Ovreas L."/>
            <person name="Rohde M."/>
            <person name="Galperin M.Y."/>
            <person name="Jogler C."/>
        </authorList>
    </citation>
    <scope>NUCLEOTIDE SEQUENCE [LARGE SCALE GENOMIC DNA]</scope>
    <source>
        <strain evidence="2 3">ETA_A1</strain>
    </source>
</reference>
<evidence type="ECO:0000313" key="2">
    <source>
        <dbReference type="EMBL" id="QDU20050.1"/>
    </source>
</evidence>
<dbReference type="RefSeq" id="WP_145236956.1">
    <property type="nucleotide sequence ID" value="NZ_CP036273.1"/>
</dbReference>
<dbReference type="KEGG" id="uli:ETAA1_19930"/>
<protein>
    <submittedName>
        <fullName evidence="2">Lipase (Class 3)</fullName>
    </submittedName>
</protein>
<dbReference type="InterPro" id="IPR002921">
    <property type="entry name" value="Fungal_lipase-type"/>
</dbReference>
<evidence type="ECO:0000313" key="3">
    <source>
        <dbReference type="Proteomes" id="UP000319576"/>
    </source>
</evidence>
<accession>A0A517XRB8</accession>
<dbReference type="OrthoDB" id="5522031at2"/>
<dbReference type="InterPro" id="IPR029058">
    <property type="entry name" value="AB_hydrolase_fold"/>
</dbReference>
<dbReference type="EMBL" id="CP036273">
    <property type="protein sequence ID" value="QDU20050.1"/>
    <property type="molecule type" value="Genomic_DNA"/>
</dbReference>
<dbReference type="AlphaFoldDB" id="A0A517XRB8"/>
<dbReference type="InterPro" id="IPR051218">
    <property type="entry name" value="Sec_MonoDiacylglyc_Lipase"/>
</dbReference>
<dbReference type="PANTHER" id="PTHR45856">
    <property type="entry name" value="ALPHA/BETA-HYDROLASES SUPERFAMILY PROTEIN"/>
    <property type="match status" value="1"/>
</dbReference>
<organism evidence="2 3">
    <name type="scientific">Urbifossiella limnaea</name>
    <dbReference type="NCBI Taxonomy" id="2528023"/>
    <lineage>
        <taxon>Bacteria</taxon>
        <taxon>Pseudomonadati</taxon>
        <taxon>Planctomycetota</taxon>
        <taxon>Planctomycetia</taxon>
        <taxon>Gemmatales</taxon>
        <taxon>Gemmataceae</taxon>
        <taxon>Urbifossiella</taxon>
    </lineage>
</organism>
<sequence>MPLSLVEEPADDPRNAAALCAACDLAYLPADQGAAAFRDQLGLEATLVCVDNTQVYLAQNAEHVVVAFRGSENPASLDGLKDWLLTNALNLLVQPQGPLATEFAAAGAGARFHQGFVTAITAVWPQLFPAVEAELKRADRPLWVTGHSLGGALALLAAWLFKRKFLNVHQVVTFGAPMVGNKDVAEAIGRELAGKVVRYVNSPDPVPLLPMMSLVSSEYLHCDRVVGLGDTAVAANLLAYLRDAAGGVAEGVLAGDLHDKVWGAIQQKVNAHLLTDYRALLGGS</sequence>
<proteinExistence type="predicted"/>
<evidence type="ECO:0000259" key="1">
    <source>
        <dbReference type="Pfam" id="PF01764"/>
    </source>
</evidence>